<protein>
    <submittedName>
        <fullName evidence="3">Uncharacterized protein LOC117577949</fullName>
    </submittedName>
</protein>
<feature type="region of interest" description="Disordered" evidence="1">
    <location>
        <begin position="108"/>
        <end position="135"/>
    </location>
</feature>
<dbReference type="AlphaFoldDB" id="A0A6P8Y5W5"/>
<dbReference type="GeneID" id="117577949"/>
<feature type="compositionally biased region" description="Acidic residues" evidence="1">
    <location>
        <begin position="120"/>
        <end position="135"/>
    </location>
</feature>
<evidence type="ECO:0000256" key="1">
    <source>
        <dbReference type="SAM" id="MobiDB-lite"/>
    </source>
</evidence>
<dbReference type="OrthoDB" id="7868606at2759"/>
<name>A0A6P8Y5W5_DROAB</name>
<organism evidence="2 3">
    <name type="scientific">Drosophila albomicans</name>
    <name type="common">Fruit fly</name>
    <dbReference type="NCBI Taxonomy" id="7291"/>
    <lineage>
        <taxon>Eukaryota</taxon>
        <taxon>Metazoa</taxon>
        <taxon>Ecdysozoa</taxon>
        <taxon>Arthropoda</taxon>
        <taxon>Hexapoda</taxon>
        <taxon>Insecta</taxon>
        <taxon>Pterygota</taxon>
        <taxon>Neoptera</taxon>
        <taxon>Endopterygota</taxon>
        <taxon>Diptera</taxon>
        <taxon>Brachycera</taxon>
        <taxon>Muscomorpha</taxon>
        <taxon>Ephydroidea</taxon>
        <taxon>Drosophilidae</taxon>
        <taxon>Drosophila</taxon>
    </lineage>
</organism>
<keyword evidence="2" id="KW-1185">Reference proteome</keyword>
<evidence type="ECO:0000313" key="3">
    <source>
        <dbReference type="RefSeq" id="XP_034118875.1"/>
    </source>
</evidence>
<sequence length="135" mass="14817">MEQTQPKKKCKKKRRPRCLIFDMVALPPHPSTRPEDNGALFRRIFLEVKRPFEKRLMIQAIFNGPCDPAFHSLVSQFAHSAATADAELAARTPQEAAAIKAAALRAAAEEEAAASSTTDSEAESETDSDEDTSCK</sequence>
<dbReference type="Proteomes" id="UP000515160">
    <property type="component" value="Chromosome X"/>
</dbReference>
<proteinExistence type="predicted"/>
<dbReference type="RefSeq" id="XP_034118875.1">
    <property type="nucleotide sequence ID" value="XM_034262984.2"/>
</dbReference>
<evidence type="ECO:0000313" key="2">
    <source>
        <dbReference type="Proteomes" id="UP000515160"/>
    </source>
</evidence>
<reference evidence="3" key="1">
    <citation type="submission" date="2025-08" db="UniProtKB">
        <authorList>
            <consortium name="RefSeq"/>
        </authorList>
    </citation>
    <scope>IDENTIFICATION</scope>
    <source>
        <strain evidence="3">15112-1751.03</strain>
        <tissue evidence="3">Whole Adult</tissue>
    </source>
</reference>
<accession>A0A6P8Y5W5</accession>
<gene>
    <name evidence="3" type="primary">LOC117577949</name>
</gene>